<dbReference type="GO" id="GO:1904680">
    <property type="term" value="F:peptide transmembrane transporter activity"/>
    <property type="evidence" value="ECO:0007669"/>
    <property type="project" value="TreeGrafter"/>
</dbReference>
<organism evidence="7 8">
    <name type="scientific">Consotaella salsifontis</name>
    <dbReference type="NCBI Taxonomy" id="1365950"/>
    <lineage>
        <taxon>Bacteria</taxon>
        <taxon>Pseudomonadati</taxon>
        <taxon>Pseudomonadota</taxon>
        <taxon>Alphaproteobacteria</taxon>
        <taxon>Hyphomicrobiales</taxon>
        <taxon>Aurantimonadaceae</taxon>
        <taxon>Consotaella</taxon>
    </lineage>
</organism>
<gene>
    <name evidence="7" type="ORF">SAMN05428963_11295</name>
</gene>
<dbReference type="GO" id="GO:0030288">
    <property type="term" value="C:outer membrane-bounded periplasmic space"/>
    <property type="evidence" value="ECO:0007669"/>
    <property type="project" value="UniProtKB-ARBA"/>
</dbReference>
<dbReference type="Gene3D" id="3.10.105.10">
    <property type="entry name" value="Dipeptide-binding Protein, Domain 3"/>
    <property type="match status" value="1"/>
</dbReference>
<proteinExistence type="inferred from homology"/>
<dbReference type="PANTHER" id="PTHR30290:SF9">
    <property type="entry name" value="OLIGOPEPTIDE-BINDING PROTEIN APPA"/>
    <property type="match status" value="1"/>
</dbReference>
<dbReference type="Proteomes" id="UP000190135">
    <property type="component" value="Unassembled WGS sequence"/>
</dbReference>
<evidence type="ECO:0000313" key="8">
    <source>
        <dbReference type="Proteomes" id="UP000190135"/>
    </source>
</evidence>
<dbReference type="Gene3D" id="3.90.76.10">
    <property type="entry name" value="Dipeptide-binding Protein, Domain 1"/>
    <property type="match status" value="1"/>
</dbReference>
<dbReference type="Pfam" id="PF00496">
    <property type="entry name" value="SBP_bac_5"/>
    <property type="match status" value="1"/>
</dbReference>
<evidence type="ECO:0000256" key="3">
    <source>
        <dbReference type="ARBA" id="ARBA00022448"/>
    </source>
</evidence>
<dbReference type="GO" id="GO:0015833">
    <property type="term" value="P:peptide transport"/>
    <property type="evidence" value="ECO:0007669"/>
    <property type="project" value="TreeGrafter"/>
</dbReference>
<dbReference type="RefSeq" id="WP_078709478.1">
    <property type="nucleotide sequence ID" value="NZ_FUXL01000012.1"/>
</dbReference>
<dbReference type="OrthoDB" id="8144963at2"/>
<dbReference type="PROSITE" id="PS01040">
    <property type="entry name" value="SBP_BACTERIAL_5"/>
    <property type="match status" value="1"/>
</dbReference>
<accession>A0A1T4SQ40</accession>
<dbReference type="InterPro" id="IPR039424">
    <property type="entry name" value="SBP_5"/>
</dbReference>
<comment type="subcellular location">
    <subcellularLocation>
        <location evidence="1">Periplasm</location>
    </subcellularLocation>
</comment>
<dbReference type="GO" id="GO:0043190">
    <property type="term" value="C:ATP-binding cassette (ABC) transporter complex"/>
    <property type="evidence" value="ECO:0007669"/>
    <property type="project" value="InterPro"/>
</dbReference>
<evidence type="ECO:0000256" key="2">
    <source>
        <dbReference type="ARBA" id="ARBA00005695"/>
    </source>
</evidence>
<feature type="signal peptide" evidence="5">
    <location>
        <begin position="1"/>
        <end position="29"/>
    </location>
</feature>
<protein>
    <submittedName>
        <fullName evidence="7">Glutathione transport system substrate-binding protein</fullName>
    </submittedName>
</protein>
<evidence type="ECO:0000256" key="1">
    <source>
        <dbReference type="ARBA" id="ARBA00004418"/>
    </source>
</evidence>
<dbReference type="STRING" id="1365950.SAMN05428963_11295"/>
<dbReference type="InterPro" id="IPR000914">
    <property type="entry name" value="SBP_5_dom"/>
</dbReference>
<evidence type="ECO:0000256" key="5">
    <source>
        <dbReference type="SAM" id="SignalP"/>
    </source>
</evidence>
<keyword evidence="4 5" id="KW-0732">Signal</keyword>
<dbReference type="InterPro" id="IPR023765">
    <property type="entry name" value="SBP_5_CS"/>
</dbReference>
<dbReference type="AlphaFoldDB" id="A0A1T4SQ40"/>
<sequence>MAVHVKALRGVALLCLAAASVAVPGYAGATTLTILQSEPPRSMDPADQGATFTGNVLMPMYEGLVTRGEDLKLHPGLATKWTVSDDGLTWTFDLREGVKFHDGSDFNAESAAKSFHRLMDEKLGLAGAGRLRPLLKTVEAADPKTLKIELTRNYPAFLDLLASPQAMIVSPSEAEKGDLNRVASGTGPFKFVEWSSGDHVLEEVNPDYWGEKPSVDQLKWTWSAEQSVMNMALQTGDADIVNPLPPVFAASIENNPDLKLVTGNGSAVFWVALNVQQKPLDKVEVRQALNYATDRDALVKALLHGYGTPADSPLAPIPPYHLDGPQPYPYDIDKAKALLEKAGVPDGFTMSVAVQEPEANIAEALQGMWAKIGVKLDIRRLESGVWTKAAFNDPEAKKADNLGSVVASWSSGGFNPDQQLRPLYDTSSWAPSGANLGFYSSKELDDLLDTAASTAEPAKRKELYDQAQKIVNTDAPMVLLYVTKDLVGVKKGVDGVWLIPGGDIRATYATKSSN</sequence>
<evidence type="ECO:0000259" key="6">
    <source>
        <dbReference type="Pfam" id="PF00496"/>
    </source>
</evidence>
<reference evidence="7 8" key="1">
    <citation type="submission" date="2017-02" db="EMBL/GenBank/DDBJ databases">
        <authorList>
            <person name="Peterson S.W."/>
        </authorList>
    </citation>
    <scope>NUCLEOTIDE SEQUENCE [LARGE SCALE GENOMIC DNA]</scope>
    <source>
        <strain evidence="7 8">USBA 369</strain>
    </source>
</reference>
<dbReference type="PIRSF" id="PIRSF002741">
    <property type="entry name" value="MppA"/>
    <property type="match status" value="1"/>
</dbReference>
<dbReference type="PANTHER" id="PTHR30290">
    <property type="entry name" value="PERIPLASMIC BINDING COMPONENT OF ABC TRANSPORTER"/>
    <property type="match status" value="1"/>
</dbReference>
<keyword evidence="8" id="KW-1185">Reference proteome</keyword>
<feature type="chain" id="PRO_5012188315" evidence="5">
    <location>
        <begin position="30"/>
        <end position="514"/>
    </location>
</feature>
<name>A0A1T4SQ40_9HYPH</name>
<comment type="similarity">
    <text evidence="2">Belongs to the bacterial solute-binding protein 5 family.</text>
</comment>
<dbReference type="InterPro" id="IPR030678">
    <property type="entry name" value="Peptide/Ni-bd"/>
</dbReference>
<evidence type="ECO:0000256" key="4">
    <source>
        <dbReference type="ARBA" id="ARBA00022729"/>
    </source>
</evidence>
<evidence type="ECO:0000313" key="7">
    <source>
        <dbReference type="EMBL" id="SKA29991.1"/>
    </source>
</evidence>
<dbReference type="EMBL" id="FUXL01000012">
    <property type="protein sequence ID" value="SKA29991.1"/>
    <property type="molecule type" value="Genomic_DNA"/>
</dbReference>
<dbReference type="Gene3D" id="3.40.190.10">
    <property type="entry name" value="Periplasmic binding protein-like II"/>
    <property type="match status" value="1"/>
</dbReference>
<keyword evidence="3" id="KW-0813">Transport</keyword>
<dbReference type="SUPFAM" id="SSF53850">
    <property type="entry name" value="Periplasmic binding protein-like II"/>
    <property type="match status" value="1"/>
</dbReference>
<feature type="domain" description="Solute-binding protein family 5" evidence="6">
    <location>
        <begin position="72"/>
        <end position="429"/>
    </location>
</feature>